<dbReference type="GO" id="GO:0009003">
    <property type="term" value="F:signal peptidase activity"/>
    <property type="evidence" value="ECO:0007669"/>
    <property type="project" value="UniProtKB-EC"/>
</dbReference>
<organism evidence="8 9">
    <name type="scientific">Acidothermus cellulolyticus (strain ATCC 43068 / DSM 8971 / 11B)</name>
    <dbReference type="NCBI Taxonomy" id="351607"/>
    <lineage>
        <taxon>Bacteria</taxon>
        <taxon>Bacillati</taxon>
        <taxon>Actinomycetota</taxon>
        <taxon>Actinomycetes</taxon>
        <taxon>Acidothermales</taxon>
        <taxon>Acidothermaceae</taxon>
        <taxon>Acidothermus</taxon>
    </lineage>
</organism>
<feature type="transmembrane region" description="Helical" evidence="7">
    <location>
        <begin position="43"/>
        <end position="65"/>
    </location>
</feature>
<dbReference type="PANTHER" id="PTHR10806:SF6">
    <property type="entry name" value="SIGNAL PEPTIDASE COMPLEX CATALYTIC SUBUNIT SEC11"/>
    <property type="match status" value="1"/>
</dbReference>
<dbReference type="GO" id="GO:0016020">
    <property type="term" value="C:membrane"/>
    <property type="evidence" value="ECO:0007669"/>
    <property type="project" value="UniProtKB-SubCell"/>
</dbReference>
<dbReference type="InterPro" id="IPR036286">
    <property type="entry name" value="LexA/Signal_pep-like_sf"/>
</dbReference>
<comment type="subcellular location">
    <subcellularLocation>
        <location evidence="1">Membrane</location>
    </subcellularLocation>
</comment>
<dbReference type="STRING" id="351607.Acel_0959"/>
<keyword evidence="3 7" id="KW-1133">Transmembrane helix</keyword>
<dbReference type="EC" id="3.4.21.89" evidence="5"/>
<feature type="region of interest" description="Disordered" evidence="6">
    <location>
        <begin position="192"/>
        <end position="217"/>
    </location>
</feature>
<dbReference type="NCBIfam" id="TIGR02228">
    <property type="entry name" value="sigpep_I_arch"/>
    <property type="match status" value="1"/>
</dbReference>
<feature type="transmembrane region" description="Helical" evidence="7">
    <location>
        <begin position="169"/>
        <end position="187"/>
    </location>
</feature>
<sequence>MSVQTEIVRPGLSEPGAGLLRRFGTRPAGTPIRVGWLLLRGSVVGLVTTVLSLMIWAVVPLLVGWHGSVVLSGSMRPALTPGDVVLYAPVRPSEIRPGQAIVFRDPAMPGRVDVHRVVRRTNGGGFITRGDANAHPDSTPVPPGNVLGLPRLRVPWVGLPQYRWRRGDVAHLALTTALLAGAGWVAVMDRRRRPMSTPKHRRSSQNGPVARPISGCR</sequence>
<dbReference type="GO" id="GO:0004252">
    <property type="term" value="F:serine-type endopeptidase activity"/>
    <property type="evidence" value="ECO:0007669"/>
    <property type="project" value="UniProtKB-UniRule"/>
</dbReference>
<evidence type="ECO:0000256" key="2">
    <source>
        <dbReference type="ARBA" id="ARBA00022692"/>
    </source>
</evidence>
<protein>
    <recommendedName>
        <fullName evidence="5">Signal peptidase I</fullName>
        <ecNumber evidence="5">3.4.21.89</ecNumber>
    </recommendedName>
</protein>
<keyword evidence="9" id="KW-1185">Reference proteome</keyword>
<dbReference type="InParanoid" id="A0LTH2"/>
<evidence type="ECO:0000256" key="1">
    <source>
        <dbReference type="ARBA" id="ARBA00004370"/>
    </source>
</evidence>
<dbReference type="RefSeq" id="WP_011719795.1">
    <property type="nucleotide sequence ID" value="NC_008578.1"/>
</dbReference>
<evidence type="ECO:0000256" key="7">
    <source>
        <dbReference type="SAM" id="Phobius"/>
    </source>
</evidence>
<accession>A0LTH2</accession>
<evidence type="ECO:0000313" key="8">
    <source>
        <dbReference type="EMBL" id="ABK52732.1"/>
    </source>
</evidence>
<name>A0LTH2_ACIC1</name>
<evidence type="ECO:0000256" key="4">
    <source>
        <dbReference type="ARBA" id="ARBA00023136"/>
    </source>
</evidence>
<dbReference type="GO" id="GO:0006465">
    <property type="term" value="P:signal peptide processing"/>
    <property type="evidence" value="ECO:0007669"/>
    <property type="project" value="UniProtKB-UniRule"/>
</dbReference>
<dbReference type="eggNOG" id="COG0681">
    <property type="taxonomic scope" value="Bacteria"/>
</dbReference>
<reference evidence="8 9" key="1">
    <citation type="journal article" date="2009" name="Genome Res.">
        <title>Complete genome of the cellulolytic thermophile Acidothermus cellulolyticus 11B provides insights into its ecophysiological and evolutionary adaptations.</title>
        <authorList>
            <person name="Barabote R.D."/>
            <person name="Xie G."/>
            <person name="Leu D.H."/>
            <person name="Normand P."/>
            <person name="Necsulea A."/>
            <person name="Daubin V."/>
            <person name="Medigue C."/>
            <person name="Adney W.S."/>
            <person name="Xu X.C."/>
            <person name="Lapidus A."/>
            <person name="Parales R.E."/>
            <person name="Detter C."/>
            <person name="Pujic P."/>
            <person name="Bruce D."/>
            <person name="Lavire C."/>
            <person name="Challacombe J.F."/>
            <person name="Brettin T.S."/>
            <person name="Berry A.M."/>
        </authorList>
    </citation>
    <scope>NUCLEOTIDE SEQUENCE [LARGE SCALE GENOMIC DNA]</scope>
    <source>
        <strain evidence="9">ATCC 43068 / DSM 8971 / 11B</strain>
    </source>
</reference>
<dbReference type="KEGG" id="ace:Acel_0959"/>
<keyword evidence="4 7" id="KW-0472">Membrane</keyword>
<dbReference type="InterPro" id="IPR019533">
    <property type="entry name" value="Peptidase_S26"/>
</dbReference>
<dbReference type="SUPFAM" id="SSF51306">
    <property type="entry name" value="LexA/Signal peptidase"/>
    <property type="match status" value="1"/>
</dbReference>
<evidence type="ECO:0000256" key="6">
    <source>
        <dbReference type="SAM" id="MobiDB-lite"/>
    </source>
</evidence>
<evidence type="ECO:0000256" key="5">
    <source>
        <dbReference type="NCBIfam" id="TIGR02228"/>
    </source>
</evidence>
<keyword evidence="2 7" id="KW-0812">Transmembrane</keyword>
<feature type="compositionally biased region" description="Basic residues" evidence="6">
    <location>
        <begin position="192"/>
        <end position="203"/>
    </location>
</feature>
<dbReference type="PRINTS" id="PR00728">
    <property type="entry name" value="SIGNALPTASE"/>
</dbReference>
<gene>
    <name evidence="8" type="ordered locus">Acel_0959</name>
</gene>
<dbReference type="InterPro" id="IPR001733">
    <property type="entry name" value="Peptidase_S26B"/>
</dbReference>
<dbReference type="CDD" id="cd06530">
    <property type="entry name" value="S26_SPase_I"/>
    <property type="match status" value="1"/>
</dbReference>
<dbReference type="HOGENOM" id="CLU_1375664_0_0_11"/>
<dbReference type="Proteomes" id="UP000008221">
    <property type="component" value="Chromosome"/>
</dbReference>
<dbReference type="PANTHER" id="PTHR10806">
    <property type="entry name" value="SIGNAL PEPTIDASE COMPLEX CATALYTIC SUBUNIT SEC11"/>
    <property type="match status" value="1"/>
</dbReference>
<dbReference type="EMBL" id="CP000481">
    <property type="protein sequence ID" value="ABK52732.1"/>
    <property type="molecule type" value="Genomic_DNA"/>
</dbReference>
<evidence type="ECO:0000256" key="3">
    <source>
        <dbReference type="ARBA" id="ARBA00022989"/>
    </source>
</evidence>
<evidence type="ECO:0000313" key="9">
    <source>
        <dbReference type="Proteomes" id="UP000008221"/>
    </source>
</evidence>
<dbReference type="AlphaFoldDB" id="A0LTH2"/>
<proteinExistence type="predicted"/>